<dbReference type="AlphaFoldDB" id="A0AA35L6S2"/>
<evidence type="ECO:0000256" key="2">
    <source>
        <dbReference type="ARBA" id="ARBA00022475"/>
    </source>
</evidence>
<evidence type="ECO:0000256" key="5">
    <source>
        <dbReference type="ARBA" id="ARBA00022989"/>
    </source>
</evidence>
<evidence type="ECO:0000256" key="4">
    <source>
        <dbReference type="ARBA" id="ARBA00022729"/>
    </source>
</evidence>
<protein>
    <submittedName>
        <fullName evidence="13">Vomeronasal type-2 receptor 26-like</fullName>
    </submittedName>
</protein>
<dbReference type="PANTHER" id="PTHR24061">
    <property type="entry name" value="CALCIUM-SENSING RECEPTOR-RELATED"/>
    <property type="match status" value="1"/>
</dbReference>
<dbReference type="InterPro" id="IPR011500">
    <property type="entry name" value="GPCR_3_9-Cys_dom"/>
</dbReference>
<dbReference type="Pfam" id="PF07562">
    <property type="entry name" value="NCD3G"/>
    <property type="match status" value="1"/>
</dbReference>
<keyword evidence="9" id="KW-0325">Glycoprotein</keyword>
<dbReference type="InterPro" id="IPR000068">
    <property type="entry name" value="GPCR_3_Ca_sens_rcpt-rel"/>
</dbReference>
<keyword evidence="4" id="KW-0732">Signal</keyword>
<evidence type="ECO:0000256" key="8">
    <source>
        <dbReference type="ARBA" id="ARBA00023170"/>
    </source>
</evidence>
<organism evidence="13 14">
    <name type="scientific">Podarcis lilfordi</name>
    <name type="common">Lilford's wall lizard</name>
    <dbReference type="NCBI Taxonomy" id="74358"/>
    <lineage>
        <taxon>Eukaryota</taxon>
        <taxon>Metazoa</taxon>
        <taxon>Chordata</taxon>
        <taxon>Craniata</taxon>
        <taxon>Vertebrata</taxon>
        <taxon>Euteleostomi</taxon>
        <taxon>Lepidosauria</taxon>
        <taxon>Squamata</taxon>
        <taxon>Bifurcata</taxon>
        <taxon>Unidentata</taxon>
        <taxon>Episquamata</taxon>
        <taxon>Laterata</taxon>
        <taxon>Lacertibaenia</taxon>
        <taxon>Lacertidae</taxon>
        <taxon>Podarcis</taxon>
    </lineage>
</organism>
<dbReference type="EMBL" id="OX395138">
    <property type="protein sequence ID" value="CAI5790564.1"/>
    <property type="molecule type" value="Genomic_DNA"/>
</dbReference>
<keyword evidence="3" id="KW-0812">Transmembrane</keyword>
<keyword evidence="6" id="KW-0297">G-protein coupled receptor</keyword>
<dbReference type="SUPFAM" id="SSF53822">
    <property type="entry name" value="Periplasmic binding protein-like I"/>
    <property type="match status" value="1"/>
</dbReference>
<feature type="non-terminal residue" evidence="13">
    <location>
        <position position="116"/>
    </location>
</feature>
<keyword evidence="8 13" id="KW-0675">Receptor</keyword>
<evidence type="ECO:0000256" key="9">
    <source>
        <dbReference type="ARBA" id="ARBA00023180"/>
    </source>
</evidence>
<feature type="domain" description="Receptor ligand binding region" evidence="11">
    <location>
        <begin position="54"/>
        <end position="110"/>
    </location>
</feature>
<feature type="domain" description="GPCR family 3 nine cysteines" evidence="12">
    <location>
        <begin position="2"/>
        <end position="38"/>
    </location>
</feature>
<evidence type="ECO:0000256" key="7">
    <source>
        <dbReference type="ARBA" id="ARBA00023136"/>
    </source>
</evidence>
<dbReference type="Gene3D" id="2.10.50.30">
    <property type="entry name" value="GPCR, family 3, nine cysteines domain"/>
    <property type="match status" value="1"/>
</dbReference>
<dbReference type="Gene3D" id="3.40.50.2300">
    <property type="match status" value="1"/>
</dbReference>
<evidence type="ECO:0000259" key="11">
    <source>
        <dbReference type="Pfam" id="PF01094"/>
    </source>
</evidence>
<evidence type="ECO:0000256" key="6">
    <source>
        <dbReference type="ARBA" id="ARBA00023040"/>
    </source>
</evidence>
<name>A0AA35L6S2_9SAUR</name>
<reference evidence="13" key="1">
    <citation type="submission" date="2022-12" db="EMBL/GenBank/DDBJ databases">
        <authorList>
            <person name="Alioto T."/>
            <person name="Alioto T."/>
            <person name="Gomez Garrido J."/>
        </authorList>
    </citation>
    <scope>NUCLEOTIDE SEQUENCE</scope>
</reference>
<keyword evidence="7" id="KW-0472">Membrane</keyword>
<keyword evidence="2" id="KW-1003">Cell membrane</keyword>
<dbReference type="InterPro" id="IPR001828">
    <property type="entry name" value="ANF_lig-bd_rcpt"/>
</dbReference>
<dbReference type="InterPro" id="IPR028082">
    <property type="entry name" value="Peripla_BP_I"/>
</dbReference>
<evidence type="ECO:0000259" key="12">
    <source>
        <dbReference type="Pfam" id="PF07562"/>
    </source>
</evidence>
<evidence type="ECO:0000256" key="10">
    <source>
        <dbReference type="ARBA" id="ARBA00023224"/>
    </source>
</evidence>
<dbReference type="PRINTS" id="PR00248">
    <property type="entry name" value="GPCRMGR"/>
</dbReference>
<dbReference type="GO" id="GO:0004930">
    <property type="term" value="F:G protein-coupled receptor activity"/>
    <property type="evidence" value="ECO:0007669"/>
    <property type="project" value="UniProtKB-KW"/>
</dbReference>
<evidence type="ECO:0000313" key="13">
    <source>
        <dbReference type="EMBL" id="CAI5790564.1"/>
    </source>
</evidence>
<sequence length="116" mass="13281">MKEGEPFCCYDCTPCPEGKFSEQEDMNDCSTCTDKTYPSNRQDFCIPKLIYGPAPVMNDKTTGLSFYQMSPKDALQHAGILTLLLHFNWTWIGILTSNDEYGERFVQTVFPVFSRK</sequence>
<dbReference type="Proteomes" id="UP001178461">
    <property type="component" value="Chromosome 13"/>
</dbReference>
<proteinExistence type="predicted"/>
<gene>
    <name evidence="13" type="ORF">PODLI_1B007638</name>
</gene>
<accession>A0AA35L6S2</accession>
<dbReference type="PANTHER" id="PTHR24061:SF599">
    <property type="entry name" value="G-PROTEIN COUPLED RECEPTORS FAMILY 3 PROFILE DOMAIN-CONTAINING PROTEIN"/>
    <property type="match status" value="1"/>
</dbReference>
<evidence type="ECO:0000256" key="3">
    <source>
        <dbReference type="ARBA" id="ARBA00022692"/>
    </source>
</evidence>
<evidence type="ECO:0000313" key="14">
    <source>
        <dbReference type="Proteomes" id="UP001178461"/>
    </source>
</evidence>
<comment type="subcellular location">
    <subcellularLocation>
        <location evidence="1">Cell membrane</location>
        <topology evidence="1">Multi-pass membrane protein</topology>
    </subcellularLocation>
</comment>
<keyword evidence="14" id="KW-1185">Reference proteome</keyword>
<keyword evidence="10" id="KW-0807">Transducer</keyword>
<dbReference type="Pfam" id="PF01094">
    <property type="entry name" value="ANF_receptor"/>
    <property type="match status" value="1"/>
</dbReference>
<dbReference type="InterPro" id="IPR038550">
    <property type="entry name" value="GPCR_3_9-Cys_sf"/>
</dbReference>
<keyword evidence="5" id="KW-1133">Transmembrane helix</keyword>
<dbReference type="GO" id="GO:0005886">
    <property type="term" value="C:plasma membrane"/>
    <property type="evidence" value="ECO:0007669"/>
    <property type="project" value="UniProtKB-SubCell"/>
</dbReference>
<dbReference type="InterPro" id="IPR000337">
    <property type="entry name" value="GPCR_3"/>
</dbReference>
<evidence type="ECO:0000256" key="1">
    <source>
        <dbReference type="ARBA" id="ARBA00004651"/>
    </source>
</evidence>